<reference evidence="3" key="1">
    <citation type="journal article" date="2019" name="Int. J. Syst. Evol. Microbiol.">
        <title>The Global Catalogue of Microorganisms (GCM) 10K type strain sequencing project: providing services to taxonomists for standard genome sequencing and annotation.</title>
        <authorList>
            <consortium name="The Broad Institute Genomics Platform"/>
            <consortium name="The Broad Institute Genome Sequencing Center for Infectious Disease"/>
            <person name="Wu L."/>
            <person name="Ma J."/>
        </authorList>
    </citation>
    <scope>NUCLEOTIDE SEQUENCE [LARGE SCALE GENOMIC DNA]</scope>
    <source>
        <strain evidence="3">JCM 14323</strain>
    </source>
</reference>
<evidence type="ECO:0000259" key="1">
    <source>
        <dbReference type="Pfam" id="PF12697"/>
    </source>
</evidence>
<name>A0ABP4YNP5_9MICO</name>
<comment type="caution">
    <text evidence="2">The sequence shown here is derived from an EMBL/GenBank/DDBJ whole genome shotgun (WGS) entry which is preliminary data.</text>
</comment>
<dbReference type="PANTHER" id="PTHR43194">
    <property type="entry name" value="HYDROLASE ALPHA/BETA FOLD FAMILY"/>
    <property type="match status" value="1"/>
</dbReference>
<dbReference type="Proteomes" id="UP001501746">
    <property type="component" value="Unassembled WGS sequence"/>
</dbReference>
<dbReference type="GO" id="GO:0016787">
    <property type="term" value="F:hydrolase activity"/>
    <property type="evidence" value="ECO:0007669"/>
    <property type="project" value="UniProtKB-KW"/>
</dbReference>
<dbReference type="RefSeq" id="WP_170296928.1">
    <property type="nucleotide sequence ID" value="NZ_BAAANK010000001.1"/>
</dbReference>
<evidence type="ECO:0000313" key="3">
    <source>
        <dbReference type="Proteomes" id="UP001501746"/>
    </source>
</evidence>
<dbReference type="Pfam" id="PF12697">
    <property type="entry name" value="Abhydrolase_6"/>
    <property type="match status" value="1"/>
</dbReference>
<organism evidence="2 3">
    <name type="scientific">Agromyces salentinus</name>
    <dbReference type="NCBI Taxonomy" id="269421"/>
    <lineage>
        <taxon>Bacteria</taxon>
        <taxon>Bacillati</taxon>
        <taxon>Actinomycetota</taxon>
        <taxon>Actinomycetes</taxon>
        <taxon>Micrococcales</taxon>
        <taxon>Microbacteriaceae</taxon>
        <taxon>Agromyces</taxon>
    </lineage>
</organism>
<dbReference type="PANTHER" id="PTHR43194:SF2">
    <property type="entry name" value="PEROXISOMAL MEMBRANE PROTEIN LPX1"/>
    <property type="match status" value="1"/>
</dbReference>
<dbReference type="InterPro" id="IPR000073">
    <property type="entry name" value="AB_hydrolase_1"/>
</dbReference>
<feature type="domain" description="AB hydrolase-1" evidence="1">
    <location>
        <begin position="39"/>
        <end position="250"/>
    </location>
</feature>
<dbReference type="InterPro" id="IPR029058">
    <property type="entry name" value="AB_hydrolase_fold"/>
</dbReference>
<sequence>MTEFVTSADGTRIAFDRVGSGPPVILVGGAMQFRGFDPATVALADALAEHGFDVVHYDRRGRGESPAREPITLAQTLDDLRALADLLTEGADDAVALFGNSSGGAIALAAAAAGLPVSALVLFEVPLDEERGTGGGEFLAGLRERIRGGDADATVEYFMKDMPPEWLAGARASGGWPVMTAMAPSLEPDAEALAWTQSAPRAELCAEVHARTLVLVGSETQPLMVAAADSLVAGLPRAERRELAASDHRWDPKQLALAIAGFLVD</sequence>
<accession>A0ABP4YNP5</accession>
<keyword evidence="2" id="KW-0378">Hydrolase</keyword>
<proteinExistence type="predicted"/>
<dbReference type="InterPro" id="IPR050228">
    <property type="entry name" value="Carboxylesterase_BioH"/>
</dbReference>
<protein>
    <submittedName>
        <fullName evidence="2">Alpha/beta hydrolase</fullName>
    </submittedName>
</protein>
<dbReference type="EMBL" id="BAAANK010000001">
    <property type="protein sequence ID" value="GAA1824772.1"/>
    <property type="molecule type" value="Genomic_DNA"/>
</dbReference>
<dbReference type="SUPFAM" id="SSF53474">
    <property type="entry name" value="alpha/beta-Hydrolases"/>
    <property type="match status" value="1"/>
</dbReference>
<gene>
    <name evidence="2" type="ORF">GCM10009750_04610</name>
</gene>
<evidence type="ECO:0000313" key="2">
    <source>
        <dbReference type="EMBL" id="GAA1824772.1"/>
    </source>
</evidence>
<dbReference type="Gene3D" id="3.40.50.1820">
    <property type="entry name" value="alpha/beta hydrolase"/>
    <property type="match status" value="1"/>
</dbReference>
<keyword evidence="3" id="KW-1185">Reference proteome</keyword>